<proteinExistence type="predicted"/>
<dbReference type="Proteomes" id="UP000002149">
    <property type="component" value="Chromosome 6"/>
</dbReference>
<evidence type="ECO:0000313" key="2">
    <source>
        <dbReference type="EMBL" id="ALO68968.1"/>
    </source>
</evidence>
<feature type="compositionally biased region" description="Basic residues" evidence="1">
    <location>
        <begin position="663"/>
        <end position="674"/>
    </location>
</feature>
<feature type="region of interest" description="Disordered" evidence="1">
    <location>
        <begin position="629"/>
        <end position="674"/>
    </location>
</feature>
<dbReference type="GeneID" id="36392887"/>
<dbReference type="AlphaFoldDB" id="A0A0S2M5A8"/>
<evidence type="ECO:0000313" key="3">
    <source>
        <dbReference type="Proteomes" id="UP000002149"/>
    </source>
</evidence>
<dbReference type="EMBL" id="AE017346">
    <property type="protein sequence ID" value="ALO68968.1"/>
    <property type="molecule type" value="Genomic_DNA"/>
</dbReference>
<dbReference type="InParanoid" id="A0A0S2M5A8"/>
<feature type="compositionally biased region" description="Polar residues" evidence="1">
    <location>
        <begin position="636"/>
        <end position="649"/>
    </location>
</feature>
<dbReference type="KEGG" id="cne:CNF00195"/>
<dbReference type="VEuPathDB" id="FungiDB:CNF00195"/>
<dbReference type="PaxDb" id="214684-A0A0S2M5A8"/>
<protein>
    <submittedName>
        <fullName evidence="2">Uncharacterized protein</fullName>
    </submittedName>
</protein>
<keyword evidence="3" id="KW-1185">Reference proteome</keyword>
<dbReference type="RefSeq" id="XP_024514480.1">
    <property type="nucleotide sequence ID" value="XM_024658552.1"/>
</dbReference>
<feature type="region of interest" description="Disordered" evidence="1">
    <location>
        <begin position="417"/>
        <end position="511"/>
    </location>
</feature>
<accession>A0A0S2M5A8</accession>
<feature type="region of interest" description="Disordered" evidence="1">
    <location>
        <begin position="146"/>
        <end position="194"/>
    </location>
</feature>
<feature type="compositionally biased region" description="Pro residues" evidence="1">
    <location>
        <begin position="168"/>
        <end position="180"/>
    </location>
</feature>
<name>A0A0S2M5A8_CRYD1</name>
<reference evidence="2 3" key="1">
    <citation type="journal article" date="2005" name="Science">
        <title>The genome of the basidiomycetous yeast and human pathogen Cryptococcus neoformans.</title>
        <authorList>
            <person name="Loftus B.J."/>
            <person name="Fung E."/>
            <person name="Roncaglia P."/>
            <person name="Rowley D."/>
            <person name="Amedeo P."/>
            <person name="Bruno D."/>
            <person name="Vamathevan J."/>
            <person name="Miranda M."/>
            <person name="Anderson I.J."/>
            <person name="Fraser J.A."/>
            <person name="Allen J.E."/>
            <person name="Bosdet I.E."/>
            <person name="Brent M.R."/>
            <person name="Chiu R."/>
            <person name="Doering T.L."/>
            <person name="Donlin M.J."/>
            <person name="D'Souza C.A."/>
            <person name="Fox D.S."/>
            <person name="Grinberg V."/>
            <person name="Fu J."/>
            <person name="Fukushima M."/>
            <person name="Haas B.J."/>
            <person name="Huang J.C."/>
            <person name="Janbon G."/>
            <person name="Jones S.J."/>
            <person name="Koo H.L."/>
            <person name="Krzywinski M.I."/>
            <person name="Kwon-Chung J.K."/>
            <person name="Lengeler K.B."/>
            <person name="Maiti R."/>
            <person name="Marra M.A."/>
            <person name="Marra R.E."/>
            <person name="Mathewson C.A."/>
            <person name="Mitchell T.G."/>
            <person name="Pertea M."/>
            <person name="Riggs F.R."/>
            <person name="Salzberg S.L."/>
            <person name="Schein J.E."/>
            <person name="Shvartsbeyn A."/>
            <person name="Shin H."/>
            <person name="Shumway M."/>
            <person name="Specht C.A."/>
            <person name="Suh B.B."/>
            <person name="Tenney A."/>
            <person name="Utterback T.R."/>
            <person name="Wickes B.L."/>
            <person name="Wortman J.R."/>
            <person name="Wye N.H."/>
            <person name="Kronstad J.W."/>
            <person name="Lodge J.K."/>
            <person name="Heitman J."/>
            <person name="Davis R.W."/>
            <person name="Fraser C.M."/>
            <person name="Hyman R.W."/>
        </authorList>
    </citation>
    <scope>NUCLEOTIDE SEQUENCE [LARGE SCALE GENOMIC DNA]</scope>
    <source>
        <strain evidence="3">JEC21 / ATCC MYA-565</strain>
    </source>
</reference>
<sequence length="674" mass="73828">MSLSYLPLFNIFPTLSLGLVKEPTMFLRTTVQFQPFQYAPPQVVSNDIVCAPTYQSTVANVDDATLNDEMSVVSRNLINTPCPPEDLVIIERTRQVPGGRDVAYLKSIGLKLDNAQGANAAHQPQRSSVADTNALFFAPGNHAQSSFPVSLARNPSEASEATANNPVNPLPASPPWPPLESPDRSSASIPDDWELTHSKRVDDMMKKLYQRSNRSLPQFPPHLEAFTCISPLSSLSPSSNHSNFTPTPLIPSTVPSNPQTASSQSLPLPSVFLSPTWSTITTRDNSQGLRETRSAPNLPAISSMRVSTPSSKTNFNTTARAGEPAELVSEKGQDTMSDVRSRRGDDSMTLRRLADVIESAQRYVKQHEQKKPLHFLSVRTVPQIAVQKPAPSDSSRQPRDFQTNQRFHFGTPSIPIPTFHSSTFNPQKLPSSGPFRVSKSSSDVARLNSSPYVASTRSRPWSPPNSPPSNQNLKLDMTSPTRLRTGKSTSSFIRSGPIVHEPPGTGRSEYQSPLKLRTPIIPRQTPDWAPEPFLRLRHTPSNLPLSHASFANSHRTPPIILEPPYLTGTNQAFPSTFMPQHTIKPTSIPTTTSSSTTVIIKVPSDNLTAADAPRANDALQSPVILRKTSPVEPKTSRTSLSTAAVQKSRNPIRKKVSTAFNKAKSHYSKLLKKP</sequence>
<feature type="region of interest" description="Disordered" evidence="1">
    <location>
        <begin position="327"/>
        <end position="346"/>
    </location>
</feature>
<feature type="compositionally biased region" description="Polar residues" evidence="1">
    <location>
        <begin position="438"/>
        <end position="453"/>
    </location>
</feature>
<organism evidence="2 3">
    <name type="scientific">Cryptococcus deneoformans (strain JEC21 / ATCC MYA-565)</name>
    <name type="common">Cryptococcus neoformans var. neoformans serotype D</name>
    <dbReference type="NCBI Taxonomy" id="214684"/>
    <lineage>
        <taxon>Eukaryota</taxon>
        <taxon>Fungi</taxon>
        <taxon>Dikarya</taxon>
        <taxon>Basidiomycota</taxon>
        <taxon>Agaricomycotina</taxon>
        <taxon>Tremellomycetes</taxon>
        <taxon>Tremellales</taxon>
        <taxon>Cryptococcaceae</taxon>
        <taxon>Cryptococcus</taxon>
        <taxon>Cryptococcus neoformans species complex</taxon>
    </lineage>
</organism>
<feature type="compositionally biased region" description="Polar residues" evidence="1">
    <location>
        <begin position="419"/>
        <end position="430"/>
    </location>
</feature>
<gene>
    <name evidence="2" type="ordered locus">CNF00195</name>
</gene>
<feature type="compositionally biased region" description="Basic and acidic residues" evidence="1">
    <location>
        <begin position="328"/>
        <end position="346"/>
    </location>
</feature>
<evidence type="ECO:0000256" key="1">
    <source>
        <dbReference type="SAM" id="MobiDB-lite"/>
    </source>
</evidence>
<dbReference type="OrthoDB" id="2573490at2759"/>
<feature type="compositionally biased region" description="Polar residues" evidence="1">
    <location>
        <begin position="478"/>
        <end position="493"/>
    </location>
</feature>